<dbReference type="GO" id="GO:0004890">
    <property type="term" value="F:GABA-A receptor activity"/>
    <property type="evidence" value="ECO:0007669"/>
    <property type="project" value="InterPro"/>
</dbReference>
<keyword evidence="1 14" id="KW-0813">Transport</keyword>
<evidence type="ECO:0000256" key="10">
    <source>
        <dbReference type="ARBA" id="ARBA00023180"/>
    </source>
</evidence>
<evidence type="ECO:0000256" key="6">
    <source>
        <dbReference type="ARBA" id="ARBA00023018"/>
    </source>
</evidence>
<keyword evidence="12 14" id="KW-0407">Ion channel</keyword>
<feature type="domain" description="Neurotransmitter-gated ion-channel transmembrane" evidence="17">
    <location>
        <begin position="284"/>
        <end position="522"/>
    </location>
</feature>
<evidence type="ECO:0000256" key="3">
    <source>
        <dbReference type="ARBA" id="ARBA00022692"/>
    </source>
</evidence>
<evidence type="ECO:0000256" key="7">
    <source>
        <dbReference type="ARBA" id="ARBA00023065"/>
    </source>
</evidence>
<keyword evidence="4 14" id="KW-0732">Signal</keyword>
<dbReference type="GeneID" id="116288314"/>
<dbReference type="InterPro" id="IPR006028">
    <property type="entry name" value="GABAA/Glycine_rcpt"/>
</dbReference>
<feature type="transmembrane region" description="Helical" evidence="14">
    <location>
        <begin position="277"/>
        <end position="301"/>
    </location>
</feature>
<dbReference type="PRINTS" id="PR00252">
    <property type="entry name" value="NRIONCHANNEL"/>
</dbReference>
<keyword evidence="18" id="KW-1185">Reference proteome</keyword>
<keyword evidence="5 14" id="KW-1133">Transmembrane helix</keyword>
<dbReference type="Pfam" id="PF02931">
    <property type="entry name" value="Neur_chan_LBD"/>
    <property type="match status" value="1"/>
</dbReference>
<reference evidence="19" key="1">
    <citation type="submission" date="2025-08" db="UniProtKB">
        <authorList>
            <consortium name="RefSeq"/>
        </authorList>
    </citation>
    <scope>IDENTIFICATION</scope>
    <source>
        <tissue evidence="19">Tentacle</tissue>
    </source>
</reference>
<evidence type="ECO:0000313" key="19">
    <source>
        <dbReference type="RefSeq" id="XP_031550950.1"/>
    </source>
</evidence>
<dbReference type="CDD" id="cd19049">
    <property type="entry name" value="LGIC_TM_anion"/>
    <property type="match status" value="1"/>
</dbReference>
<keyword evidence="7 14" id="KW-0406">Ion transport</keyword>
<dbReference type="InterPro" id="IPR005437">
    <property type="entry name" value="GABRG-1/4"/>
</dbReference>
<dbReference type="Proteomes" id="UP000515163">
    <property type="component" value="Unplaced"/>
</dbReference>
<keyword evidence="11" id="KW-0628">Postsynaptic cell membrane</keyword>
<dbReference type="FunCoup" id="A0A6P8HEF3">
    <property type="interactions" value="1147"/>
</dbReference>
<dbReference type="GO" id="GO:0045211">
    <property type="term" value="C:postsynaptic membrane"/>
    <property type="evidence" value="ECO:0007669"/>
    <property type="project" value="UniProtKB-SubCell"/>
</dbReference>
<dbReference type="RefSeq" id="XP_031550950.1">
    <property type="nucleotide sequence ID" value="XM_031695090.1"/>
</dbReference>
<dbReference type="GO" id="GO:0006821">
    <property type="term" value="P:chloride transport"/>
    <property type="evidence" value="ECO:0007669"/>
    <property type="project" value="InterPro"/>
</dbReference>
<evidence type="ECO:0000256" key="8">
    <source>
        <dbReference type="ARBA" id="ARBA00023136"/>
    </source>
</evidence>
<dbReference type="NCBIfam" id="TIGR00860">
    <property type="entry name" value="LIC"/>
    <property type="match status" value="1"/>
</dbReference>
<keyword evidence="8 14" id="KW-0472">Membrane</keyword>
<dbReference type="OrthoDB" id="407674at2759"/>
<keyword evidence="6" id="KW-0770">Synapse</keyword>
<feature type="transmembrane region" description="Helical" evidence="14">
    <location>
        <begin position="308"/>
        <end position="327"/>
    </location>
</feature>
<dbReference type="KEGG" id="aten:116288314"/>
<keyword evidence="9" id="KW-1015">Disulfide bond</keyword>
<dbReference type="SUPFAM" id="SSF90112">
    <property type="entry name" value="Neurotransmitter-gated ion-channel transmembrane pore"/>
    <property type="match status" value="1"/>
</dbReference>
<evidence type="ECO:0000256" key="12">
    <source>
        <dbReference type="ARBA" id="ARBA00023303"/>
    </source>
</evidence>
<dbReference type="PANTHER" id="PTHR18945">
    <property type="entry name" value="NEUROTRANSMITTER GATED ION CHANNEL"/>
    <property type="match status" value="1"/>
</dbReference>
<evidence type="ECO:0000256" key="1">
    <source>
        <dbReference type="ARBA" id="ARBA00022448"/>
    </source>
</evidence>
<keyword evidence="2" id="KW-1003">Cell membrane</keyword>
<evidence type="ECO:0000256" key="14">
    <source>
        <dbReference type="RuleBase" id="RU000687"/>
    </source>
</evidence>
<dbReference type="InterPro" id="IPR036719">
    <property type="entry name" value="Neuro-gated_channel_TM_sf"/>
</dbReference>
<proteinExistence type="inferred from homology"/>
<evidence type="ECO:0000256" key="13">
    <source>
        <dbReference type="ARBA" id="ARBA00034104"/>
    </source>
</evidence>
<feature type="region of interest" description="Disordered" evidence="15">
    <location>
        <begin position="29"/>
        <end position="57"/>
    </location>
</feature>
<dbReference type="Pfam" id="PF02932">
    <property type="entry name" value="Neur_chan_memb"/>
    <property type="match status" value="1"/>
</dbReference>
<dbReference type="InParanoid" id="A0A6P8HEF3"/>
<feature type="transmembrane region" description="Helical" evidence="14">
    <location>
        <begin position="505"/>
        <end position="524"/>
    </location>
</feature>
<evidence type="ECO:0000256" key="4">
    <source>
        <dbReference type="ARBA" id="ARBA00022729"/>
    </source>
</evidence>
<feature type="chain" id="PRO_5028516436" evidence="14">
    <location>
        <begin position="24"/>
        <end position="532"/>
    </location>
</feature>
<dbReference type="PRINTS" id="PR00253">
    <property type="entry name" value="GABAARECEPTR"/>
</dbReference>
<dbReference type="PRINTS" id="PR01620">
    <property type="entry name" value="GABAARGAMMA"/>
</dbReference>
<keyword evidence="10" id="KW-0325">Glycoprotein</keyword>
<feature type="region of interest" description="Disordered" evidence="15">
    <location>
        <begin position="454"/>
        <end position="477"/>
    </location>
</feature>
<evidence type="ECO:0000256" key="15">
    <source>
        <dbReference type="SAM" id="MobiDB-lite"/>
    </source>
</evidence>
<organism evidence="18 19">
    <name type="scientific">Actinia tenebrosa</name>
    <name type="common">Australian red waratah sea anemone</name>
    <dbReference type="NCBI Taxonomy" id="6105"/>
    <lineage>
        <taxon>Eukaryota</taxon>
        <taxon>Metazoa</taxon>
        <taxon>Cnidaria</taxon>
        <taxon>Anthozoa</taxon>
        <taxon>Hexacorallia</taxon>
        <taxon>Actiniaria</taxon>
        <taxon>Actiniidae</taxon>
        <taxon>Actinia</taxon>
    </lineage>
</organism>
<comment type="similarity">
    <text evidence="14">Belongs to the ligand-gated ion channel (TC 1.A.9) family.</text>
</comment>
<evidence type="ECO:0000259" key="16">
    <source>
        <dbReference type="Pfam" id="PF02931"/>
    </source>
</evidence>
<evidence type="ECO:0000256" key="5">
    <source>
        <dbReference type="ARBA" id="ARBA00022989"/>
    </source>
</evidence>
<feature type="transmembrane region" description="Helical" evidence="14">
    <location>
        <begin position="339"/>
        <end position="361"/>
    </location>
</feature>
<dbReference type="Gene3D" id="1.20.58.390">
    <property type="entry name" value="Neurotransmitter-gated ion-channel transmembrane domain"/>
    <property type="match status" value="1"/>
</dbReference>
<feature type="domain" description="Neurotransmitter-gated ion-channel ligand-binding" evidence="16">
    <location>
        <begin position="66"/>
        <end position="276"/>
    </location>
</feature>
<gene>
    <name evidence="19" type="primary">LOC116288314</name>
</gene>
<dbReference type="FunFam" id="2.70.170.10:FF:000102">
    <property type="entry name" value="Predicted protein"/>
    <property type="match status" value="1"/>
</dbReference>
<evidence type="ECO:0000256" key="9">
    <source>
        <dbReference type="ARBA" id="ARBA00023157"/>
    </source>
</evidence>
<comment type="subcellular location">
    <subcellularLocation>
        <location evidence="13">Postsynaptic cell membrane</location>
        <topology evidence="13">Multi-pass membrane protein</topology>
    </subcellularLocation>
</comment>
<accession>A0A6P8HEF3</accession>
<evidence type="ECO:0000313" key="18">
    <source>
        <dbReference type="Proteomes" id="UP000515163"/>
    </source>
</evidence>
<dbReference type="AlphaFoldDB" id="A0A6P8HEF3"/>
<evidence type="ECO:0000256" key="11">
    <source>
        <dbReference type="ARBA" id="ARBA00023257"/>
    </source>
</evidence>
<dbReference type="InterPro" id="IPR036734">
    <property type="entry name" value="Neur_chan_lig-bd_sf"/>
</dbReference>
<dbReference type="InterPro" id="IPR018000">
    <property type="entry name" value="Neurotransmitter_ion_chnl_CS"/>
</dbReference>
<keyword evidence="3 14" id="KW-0812">Transmembrane</keyword>
<dbReference type="FunFam" id="1.20.58.390:FF:000145">
    <property type="entry name" value="Predicted protein"/>
    <property type="match status" value="1"/>
</dbReference>
<protein>
    <submittedName>
        <fullName evidence="19">Glycine receptor subunit alpha-4-like</fullName>
    </submittedName>
</protein>
<evidence type="ECO:0000256" key="2">
    <source>
        <dbReference type="ARBA" id="ARBA00022475"/>
    </source>
</evidence>
<feature type="signal peptide" evidence="14">
    <location>
        <begin position="1"/>
        <end position="23"/>
    </location>
</feature>
<dbReference type="InterPro" id="IPR006202">
    <property type="entry name" value="Neur_chan_lig-bd"/>
</dbReference>
<dbReference type="GO" id="GO:0005230">
    <property type="term" value="F:extracellular ligand-gated monoatomic ion channel activity"/>
    <property type="evidence" value="ECO:0007669"/>
    <property type="project" value="InterPro"/>
</dbReference>
<evidence type="ECO:0000259" key="17">
    <source>
        <dbReference type="Pfam" id="PF02932"/>
    </source>
</evidence>
<dbReference type="InterPro" id="IPR006029">
    <property type="entry name" value="Neurotrans-gated_channel_TM"/>
</dbReference>
<sequence length="532" mass="62264">MRMDLFPWWQIWIWPALFTGLLASNNTTTAYSTEPSSREAAGTNRVSDDENQSPTPSWREIARNKSRLVKDLLTDYDKRIRPFTGVSPLEVRVDMFISNIWAIEEARMDFTIDMYLRQYWTDPRLRFYAPLANKEALTLNRQTIDEIWIPSTYFFNAKKAYFHDVTTENYLLMIQPNGDVFYSVRLTITMACKLTLQQFPHDVQKCEMIVESYGYQATDVFYRWNSRNTTNDVVYIAEDLEMPQFKITNIELEERTNIYNIGPHSALAAKFTFHRRLGYYMIQTYIPSMLTVIISWFSFWISPDSPPARVGLGITTVLTMITISNSARAPLPKVSYTKAIDWFLLMCLVYVFGALMEYAIVNFHACKVRKKKQERINSLSKRMRREFMNFNHDDELNPCLNEEEITNIQEEDQEQAKKITNNSEQAISFKPLTGIVIDRKNPFVLRTETYKRSGKTKTPEISELRSSTSTSQDETTGPLSKPYYFWDPDQKSFITSERAYIVDRFARISFPVTFAVLISIYWIVYAPDRIIF</sequence>
<dbReference type="Gene3D" id="2.70.170.10">
    <property type="entry name" value="Neurotransmitter-gated ion-channel ligand-binding domain"/>
    <property type="match status" value="1"/>
</dbReference>
<dbReference type="CDD" id="cd18990">
    <property type="entry name" value="LGIC_ECD_GABAAR"/>
    <property type="match status" value="1"/>
</dbReference>
<dbReference type="InterPro" id="IPR038050">
    <property type="entry name" value="Neuro_actylchol_rec"/>
</dbReference>
<dbReference type="InterPro" id="IPR006201">
    <property type="entry name" value="Neur_channel"/>
</dbReference>
<dbReference type="PROSITE" id="PS00236">
    <property type="entry name" value="NEUROTR_ION_CHANNEL"/>
    <property type="match status" value="1"/>
</dbReference>
<feature type="compositionally biased region" description="Polar residues" evidence="15">
    <location>
        <begin position="464"/>
        <end position="477"/>
    </location>
</feature>
<name>A0A6P8HEF3_ACTTE</name>
<dbReference type="GO" id="GO:0007214">
    <property type="term" value="P:gamma-aminobutyric acid signaling pathway"/>
    <property type="evidence" value="ECO:0007669"/>
    <property type="project" value="InterPro"/>
</dbReference>
<dbReference type="SUPFAM" id="SSF63712">
    <property type="entry name" value="Nicotinic receptor ligand binding domain-like"/>
    <property type="match status" value="1"/>
</dbReference>